<feature type="binding site" evidence="5">
    <location>
        <begin position="23"/>
        <end position="28"/>
    </location>
    <ligand>
        <name>ATP</name>
        <dbReference type="ChEBI" id="CHEBI:30616"/>
    </ligand>
</feature>
<dbReference type="AlphaFoldDB" id="A0A1C0TPS4"/>
<comment type="catalytic activity">
    <reaction evidence="5">
        <text>3'-dephospho-CoA + ATP = ADP + CoA + H(+)</text>
        <dbReference type="Rhea" id="RHEA:18245"/>
        <dbReference type="ChEBI" id="CHEBI:15378"/>
        <dbReference type="ChEBI" id="CHEBI:30616"/>
        <dbReference type="ChEBI" id="CHEBI:57287"/>
        <dbReference type="ChEBI" id="CHEBI:57328"/>
        <dbReference type="ChEBI" id="CHEBI:456216"/>
        <dbReference type="EC" id="2.7.1.24"/>
    </reaction>
</comment>
<dbReference type="EC" id="2.7.1.24" evidence="5 6"/>
<keyword evidence="5" id="KW-0963">Cytoplasm</keyword>
<evidence type="ECO:0000256" key="3">
    <source>
        <dbReference type="ARBA" id="ARBA00022840"/>
    </source>
</evidence>
<accession>A0A1C0TPS4</accession>
<dbReference type="Pfam" id="PF01121">
    <property type="entry name" value="CoaE"/>
    <property type="match status" value="1"/>
</dbReference>
<dbReference type="GO" id="GO:0005737">
    <property type="term" value="C:cytoplasm"/>
    <property type="evidence" value="ECO:0007669"/>
    <property type="project" value="UniProtKB-SubCell"/>
</dbReference>
<dbReference type="OrthoDB" id="9812943at2"/>
<evidence type="ECO:0000256" key="6">
    <source>
        <dbReference type="NCBIfam" id="TIGR00152"/>
    </source>
</evidence>
<organism evidence="7 8">
    <name type="scientific">Pseudoalteromonas luteoviolacea</name>
    <dbReference type="NCBI Taxonomy" id="43657"/>
    <lineage>
        <taxon>Bacteria</taxon>
        <taxon>Pseudomonadati</taxon>
        <taxon>Pseudomonadota</taxon>
        <taxon>Gammaproteobacteria</taxon>
        <taxon>Alteromonadales</taxon>
        <taxon>Pseudoalteromonadaceae</taxon>
        <taxon>Pseudoalteromonas</taxon>
    </lineage>
</organism>
<keyword evidence="3 5" id="KW-0067">ATP-binding</keyword>
<dbReference type="Gene3D" id="3.40.50.300">
    <property type="entry name" value="P-loop containing nucleotide triphosphate hydrolases"/>
    <property type="match status" value="1"/>
</dbReference>
<dbReference type="HAMAP" id="MF_00376">
    <property type="entry name" value="Dephospho_CoA_kinase"/>
    <property type="match status" value="1"/>
</dbReference>
<dbReference type="Proteomes" id="UP000093366">
    <property type="component" value="Unassembled WGS sequence"/>
</dbReference>
<dbReference type="NCBIfam" id="TIGR00152">
    <property type="entry name" value="dephospho-CoA kinase"/>
    <property type="match status" value="1"/>
</dbReference>
<keyword evidence="5" id="KW-0808">Transferase</keyword>
<dbReference type="GO" id="GO:0005524">
    <property type="term" value="F:ATP binding"/>
    <property type="evidence" value="ECO:0007669"/>
    <property type="project" value="UniProtKB-UniRule"/>
</dbReference>
<dbReference type="UniPathway" id="UPA00241">
    <property type="reaction ID" value="UER00356"/>
</dbReference>
<evidence type="ECO:0000256" key="5">
    <source>
        <dbReference type="HAMAP-Rule" id="MF_00376"/>
    </source>
</evidence>
<evidence type="ECO:0000256" key="2">
    <source>
        <dbReference type="ARBA" id="ARBA00022741"/>
    </source>
</evidence>
<dbReference type="SUPFAM" id="SSF52540">
    <property type="entry name" value="P-loop containing nucleoside triphosphate hydrolases"/>
    <property type="match status" value="1"/>
</dbReference>
<evidence type="ECO:0000313" key="8">
    <source>
        <dbReference type="Proteomes" id="UP000093366"/>
    </source>
</evidence>
<protein>
    <recommendedName>
        <fullName evidence="5 6">Dephospho-CoA kinase</fullName>
        <ecNumber evidence="5 6">2.7.1.24</ecNumber>
    </recommendedName>
    <alternativeName>
        <fullName evidence="5">Dephosphocoenzyme A kinase</fullName>
    </alternativeName>
</protein>
<comment type="caution">
    <text evidence="7">The sequence shown here is derived from an EMBL/GenBank/DDBJ whole genome shotgun (WGS) entry which is preliminary data.</text>
</comment>
<keyword evidence="4 5" id="KW-0173">Coenzyme A biosynthesis</keyword>
<sequence length="211" mass="23445">MVFKHIRSVDLSNWILGLTGGIGAGKTAATTYFESLGIEVVDADIVAREVVQPNTPGLNAIKAHFGSAVLNHDGQLNRAKLREVIFSDESQKDWLNKLLHPLIREQIITQLAEAKSSYSILCAPLLFENGLQSYCQKTLLIDVPESVQIIRTASRDNVSQEQVKNIIAAQMSREEKSQLADYIVNNDKELADVQSELLSLHKIFLQAAKNY</sequence>
<evidence type="ECO:0000256" key="1">
    <source>
        <dbReference type="ARBA" id="ARBA00009018"/>
    </source>
</evidence>
<reference evidence="8" key="1">
    <citation type="submission" date="2016-07" db="EMBL/GenBank/DDBJ databases">
        <authorList>
            <person name="Florea S."/>
            <person name="Webb J.S."/>
            <person name="Jaromczyk J."/>
            <person name="Schardl C.L."/>
        </authorList>
    </citation>
    <scope>NUCLEOTIDE SEQUENCE [LARGE SCALE GENOMIC DNA]</scope>
    <source>
        <strain evidence="8">IPB1</strain>
    </source>
</reference>
<proteinExistence type="inferred from homology"/>
<dbReference type="GO" id="GO:0004140">
    <property type="term" value="F:dephospho-CoA kinase activity"/>
    <property type="evidence" value="ECO:0007669"/>
    <property type="project" value="UniProtKB-UniRule"/>
</dbReference>
<dbReference type="InterPro" id="IPR001977">
    <property type="entry name" value="Depp_CoAkinase"/>
</dbReference>
<dbReference type="EMBL" id="MAUJ01000004">
    <property type="protein sequence ID" value="OCQ20916.1"/>
    <property type="molecule type" value="Genomic_DNA"/>
</dbReference>
<comment type="subcellular location">
    <subcellularLocation>
        <location evidence="5">Cytoplasm</location>
    </subcellularLocation>
</comment>
<comment type="similarity">
    <text evidence="1 5">Belongs to the CoaE family.</text>
</comment>
<dbReference type="PROSITE" id="PS51219">
    <property type="entry name" value="DPCK"/>
    <property type="match status" value="1"/>
</dbReference>
<keyword evidence="5 7" id="KW-0418">Kinase</keyword>
<keyword evidence="2 5" id="KW-0547">Nucleotide-binding</keyword>
<dbReference type="GO" id="GO:0015937">
    <property type="term" value="P:coenzyme A biosynthetic process"/>
    <property type="evidence" value="ECO:0007669"/>
    <property type="project" value="UniProtKB-UniRule"/>
</dbReference>
<dbReference type="InterPro" id="IPR027417">
    <property type="entry name" value="P-loop_NTPase"/>
</dbReference>
<comment type="pathway">
    <text evidence="5">Cofactor biosynthesis; coenzyme A biosynthesis; CoA from (R)-pantothenate: step 5/5.</text>
</comment>
<name>A0A1C0TPS4_9GAMM</name>
<dbReference type="PANTHER" id="PTHR10695:SF46">
    <property type="entry name" value="BIFUNCTIONAL COENZYME A SYNTHASE-RELATED"/>
    <property type="match status" value="1"/>
</dbReference>
<dbReference type="CDD" id="cd02022">
    <property type="entry name" value="DPCK"/>
    <property type="match status" value="1"/>
</dbReference>
<evidence type="ECO:0000313" key="7">
    <source>
        <dbReference type="EMBL" id="OCQ20916.1"/>
    </source>
</evidence>
<evidence type="ECO:0000256" key="4">
    <source>
        <dbReference type="ARBA" id="ARBA00022993"/>
    </source>
</evidence>
<comment type="function">
    <text evidence="5">Catalyzes the phosphorylation of the 3'-hydroxyl group of dephosphocoenzyme A to form coenzyme A.</text>
</comment>
<gene>
    <name evidence="5" type="primary">coaE</name>
    <name evidence="7" type="ORF">A7985_14075</name>
</gene>
<dbReference type="PANTHER" id="PTHR10695">
    <property type="entry name" value="DEPHOSPHO-COA KINASE-RELATED"/>
    <property type="match status" value="1"/>
</dbReference>